<keyword evidence="1" id="KW-0472">Membrane</keyword>
<feature type="transmembrane region" description="Helical" evidence="1">
    <location>
        <begin position="141"/>
        <end position="160"/>
    </location>
</feature>
<evidence type="ECO:0000259" key="2">
    <source>
        <dbReference type="Pfam" id="PF04892"/>
    </source>
</evidence>
<feature type="transmembrane region" description="Helical" evidence="1">
    <location>
        <begin position="103"/>
        <end position="121"/>
    </location>
</feature>
<name>A0A7X0RQH8_9BACL</name>
<feature type="transmembrane region" description="Helical" evidence="1">
    <location>
        <begin position="80"/>
        <end position="98"/>
    </location>
</feature>
<dbReference type="Pfam" id="PF04892">
    <property type="entry name" value="VanZ"/>
    <property type="match status" value="1"/>
</dbReference>
<reference evidence="3 4" key="1">
    <citation type="submission" date="2020-08" db="EMBL/GenBank/DDBJ databases">
        <title>Cohnella phylogeny.</title>
        <authorList>
            <person name="Dunlap C."/>
        </authorList>
    </citation>
    <scope>NUCLEOTIDE SEQUENCE [LARGE SCALE GENOMIC DNA]</scope>
    <source>
        <strain evidence="3 4">DSM 28246</strain>
    </source>
</reference>
<protein>
    <submittedName>
        <fullName evidence="3">VanZ family protein</fullName>
    </submittedName>
</protein>
<keyword evidence="1" id="KW-1133">Transmembrane helix</keyword>
<dbReference type="InterPro" id="IPR006976">
    <property type="entry name" value="VanZ-like"/>
</dbReference>
<organism evidence="3 4">
    <name type="scientific">Cohnella nanjingensis</name>
    <dbReference type="NCBI Taxonomy" id="1387779"/>
    <lineage>
        <taxon>Bacteria</taxon>
        <taxon>Bacillati</taxon>
        <taxon>Bacillota</taxon>
        <taxon>Bacilli</taxon>
        <taxon>Bacillales</taxon>
        <taxon>Paenibacillaceae</taxon>
        <taxon>Cohnella</taxon>
    </lineage>
</organism>
<dbReference type="EMBL" id="JACJVP010000023">
    <property type="protein sequence ID" value="MBB6671691.1"/>
    <property type="molecule type" value="Genomic_DNA"/>
</dbReference>
<evidence type="ECO:0000256" key="1">
    <source>
        <dbReference type="SAM" id="Phobius"/>
    </source>
</evidence>
<dbReference type="AlphaFoldDB" id="A0A7X0RQH8"/>
<dbReference type="NCBIfam" id="NF037970">
    <property type="entry name" value="vanZ_1"/>
    <property type="match status" value="1"/>
</dbReference>
<keyword evidence="4" id="KW-1185">Reference proteome</keyword>
<proteinExistence type="predicted"/>
<feature type="domain" description="VanZ-like" evidence="2">
    <location>
        <begin position="8"/>
        <end position="152"/>
    </location>
</feature>
<evidence type="ECO:0000313" key="4">
    <source>
        <dbReference type="Proteomes" id="UP000547209"/>
    </source>
</evidence>
<dbReference type="RefSeq" id="WP_185143168.1">
    <property type="nucleotide sequence ID" value="NZ_JACJVP010000023.1"/>
</dbReference>
<gene>
    <name evidence="3" type="ORF">H7C19_13455</name>
</gene>
<dbReference type="InterPro" id="IPR016747">
    <property type="entry name" value="Phosphotransbutyrylase"/>
</dbReference>
<dbReference type="Proteomes" id="UP000547209">
    <property type="component" value="Unassembled WGS sequence"/>
</dbReference>
<sequence>MGKALSGLLLAAWMLVIFLFSSQTYEQQTLKPWLGQVLSEERMRRYFSWVRIRYGGHPISIEALGTAAFTEFFIRKAAHLTEYAVLGSLLLLALRYVFRRKRALVPLTVVLCFLFAAGDEYHQSFVSGRTPMAADALLDTLGAVVGIAITLLVIALFGLVPGKRVPAKERVG</sequence>
<comment type="caution">
    <text evidence="3">The sequence shown here is derived from an EMBL/GenBank/DDBJ whole genome shotgun (WGS) entry which is preliminary data.</text>
</comment>
<dbReference type="PIRSF" id="PIRSF019083">
    <property type="entry name" value="UCP019083_VanZ"/>
    <property type="match status" value="1"/>
</dbReference>
<keyword evidence="1" id="KW-0812">Transmembrane</keyword>
<accession>A0A7X0RQH8</accession>
<evidence type="ECO:0000313" key="3">
    <source>
        <dbReference type="EMBL" id="MBB6671691.1"/>
    </source>
</evidence>